<dbReference type="EMBL" id="QWIU01000002">
    <property type="protein sequence ID" value="RNA61955.1"/>
    <property type="molecule type" value="Genomic_DNA"/>
</dbReference>
<dbReference type="SUPFAM" id="SSF48403">
    <property type="entry name" value="Ankyrin repeat"/>
    <property type="match status" value="1"/>
</dbReference>
<dbReference type="SMART" id="SM00248">
    <property type="entry name" value="ANK"/>
    <property type="match status" value="3"/>
</dbReference>
<feature type="repeat" description="ANK" evidence="3">
    <location>
        <begin position="73"/>
        <end position="96"/>
    </location>
</feature>
<dbReference type="PANTHER" id="PTHR24198">
    <property type="entry name" value="ANKYRIN REPEAT AND PROTEIN KINASE DOMAIN-CONTAINING PROTEIN"/>
    <property type="match status" value="1"/>
</dbReference>
<sequence length="164" mass="18948">MENMNKDNIEKVFQYVRLNELGNLKEEVNTSNVNDFINEYNENLLHEAISSKSYEILKYLLGCSININHPDKDGKTPLHFSTAYNDYETTKMLLENPSIEIDKKDIHGNNPMWVATFNARGDYDVVKLLKQYNANPNSKNNSNRSALDFAKQIEDDELVEILNN</sequence>
<dbReference type="InterPro" id="IPR036770">
    <property type="entry name" value="Ankyrin_rpt-contain_sf"/>
</dbReference>
<gene>
    <name evidence="4" type="ORF">D1631_08415</name>
</gene>
<organism evidence="4 5">
    <name type="scientific">Chryseobacterium nematophagum</name>
    <dbReference type="NCBI Taxonomy" id="2305228"/>
    <lineage>
        <taxon>Bacteria</taxon>
        <taxon>Pseudomonadati</taxon>
        <taxon>Bacteroidota</taxon>
        <taxon>Flavobacteriia</taxon>
        <taxon>Flavobacteriales</taxon>
        <taxon>Weeksellaceae</taxon>
        <taxon>Chryseobacterium group</taxon>
        <taxon>Chryseobacterium</taxon>
    </lineage>
</organism>
<evidence type="ECO:0000313" key="4">
    <source>
        <dbReference type="EMBL" id="RNA61955.1"/>
    </source>
</evidence>
<accession>A0A3M7TEK7</accession>
<comment type="caution">
    <text evidence="4">The sequence shown here is derived from an EMBL/GenBank/DDBJ whole genome shotgun (WGS) entry which is preliminary data.</text>
</comment>
<dbReference type="PROSITE" id="PS50297">
    <property type="entry name" value="ANK_REP_REGION"/>
    <property type="match status" value="1"/>
</dbReference>
<dbReference type="Pfam" id="PF12796">
    <property type="entry name" value="Ank_2"/>
    <property type="match status" value="1"/>
</dbReference>
<reference evidence="4 5" key="1">
    <citation type="submission" date="2018-08" db="EMBL/GenBank/DDBJ databases">
        <title>Chryseobacterium nematophagum: a novel matrix digesting pathogen of nematodes.</title>
        <authorList>
            <person name="Page A."/>
            <person name="Roberts M."/>
            <person name="Felix M.-A."/>
            <person name="Weir W."/>
        </authorList>
    </citation>
    <scope>NUCLEOTIDE SEQUENCE [LARGE SCALE GENOMIC DNA]</scope>
    <source>
        <strain evidence="4 5">JUb129</strain>
    </source>
</reference>
<evidence type="ECO:0000256" key="2">
    <source>
        <dbReference type="ARBA" id="ARBA00023043"/>
    </source>
</evidence>
<evidence type="ECO:0000313" key="5">
    <source>
        <dbReference type="Proteomes" id="UP000278775"/>
    </source>
</evidence>
<proteinExistence type="predicted"/>
<dbReference type="Proteomes" id="UP000278775">
    <property type="component" value="Unassembled WGS sequence"/>
</dbReference>
<keyword evidence="2 3" id="KW-0040">ANK repeat</keyword>
<name>A0A3M7TEK7_9FLAO</name>
<keyword evidence="1" id="KW-0677">Repeat</keyword>
<dbReference type="PROSITE" id="PS50088">
    <property type="entry name" value="ANK_REPEAT"/>
    <property type="match status" value="1"/>
</dbReference>
<dbReference type="Gene3D" id="1.25.40.20">
    <property type="entry name" value="Ankyrin repeat-containing domain"/>
    <property type="match status" value="1"/>
</dbReference>
<dbReference type="InterPro" id="IPR002110">
    <property type="entry name" value="Ankyrin_rpt"/>
</dbReference>
<dbReference type="AlphaFoldDB" id="A0A3M7TEK7"/>
<evidence type="ECO:0000256" key="3">
    <source>
        <dbReference type="PROSITE-ProRule" id="PRU00023"/>
    </source>
</evidence>
<dbReference type="PANTHER" id="PTHR24198:SF165">
    <property type="entry name" value="ANKYRIN REPEAT-CONTAINING PROTEIN-RELATED"/>
    <property type="match status" value="1"/>
</dbReference>
<evidence type="ECO:0000256" key="1">
    <source>
        <dbReference type="ARBA" id="ARBA00022737"/>
    </source>
</evidence>
<protein>
    <submittedName>
        <fullName evidence="4">Ankyrin repeat domain-containing protein</fullName>
    </submittedName>
</protein>